<evidence type="ECO:0000256" key="2">
    <source>
        <dbReference type="RuleBase" id="RU003616"/>
    </source>
</evidence>
<dbReference type="PANTHER" id="PTHR11527">
    <property type="entry name" value="HEAT-SHOCK PROTEIN 20 FAMILY MEMBER"/>
    <property type="match status" value="1"/>
</dbReference>
<evidence type="ECO:0000259" key="4">
    <source>
        <dbReference type="PROSITE" id="PS01031"/>
    </source>
</evidence>
<comment type="similarity">
    <text evidence="1 2">Belongs to the small heat shock protein (HSP20) family.</text>
</comment>
<dbReference type="CDD" id="cd06464">
    <property type="entry name" value="ACD_sHsps-like"/>
    <property type="match status" value="1"/>
</dbReference>
<evidence type="ECO:0000256" key="1">
    <source>
        <dbReference type="PROSITE-ProRule" id="PRU00285"/>
    </source>
</evidence>
<feature type="compositionally biased region" description="Basic and acidic residues" evidence="3">
    <location>
        <begin position="169"/>
        <end position="178"/>
    </location>
</feature>
<sequence>MAFFRWGHPWSPLGDLEREVDRFLRGMNLSIHGIRPGRQFPAINIYELEHEFLLTAEIPGTDPEELELTVDAGLLSLKGDRNDVKEVPDDKFRRQERFRGNWQRTVSLPDRILEEELHAEFNNGVLLIHLPKAQQPEPRKIRIVDQQQSPSDTDESAQQTPEPPKPKPRNIEVHKEEG</sequence>
<dbReference type="SUPFAM" id="SSF49764">
    <property type="entry name" value="HSP20-like chaperones"/>
    <property type="match status" value="1"/>
</dbReference>
<dbReference type="Gene3D" id="2.60.40.790">
    <property type="match status" value="1"/>
</dbReference>
<dbReference type="AlphaFoldDB" id="A0A518CP88"/>
<organism evidence="5 6">
    <name type="scientific">Polystyrenella longa</name>
    <dbReference type="NCBI Taxonomy" id="2528007"/>
    <lineage>
        <taxon>Bacteria</taxon>
        <taxon>Pseudomonadati</taxon>
        <taxon>Planctomycetota</taxon>
        <taxon>Planctomycetia</taxon>
        <taxon>Planctomycetales</taxon>
        <taxon>Planctomycetaceae</taxon>
        <taxon>Polystyrenella</taxon>
    </lineage>
</organism>
<reference evidence="5 6" key="1">
    <citation type="submission" date="2019-02" db="EMBL/GenBank/DDBJ databases">
        <title>Deep-cultivation of Planctomycetes and their phenomic and genomic characterization uncovers novel biology.</title>
        <authorList>
            <person name="Wiegand S."/>
            <person name="Jogler M."/>
            <person name="Boedeker C."/>
            <person name="Pinto D."/>
            <person name="Vollmers J."/>
            <person name="Rivas-Marin E."/>
            <person name="Kohn T."/>
            <person name="Peeters S.H."/>
            <person name="Heuer A."/>
            <person name="Rast P."/>
            <person name="Oberbeckmann S."/>
            <person name="Bunk B."/>
            <person name="Jeske O."/>
            <person name="Meyerdierks A."/>
            <person name="Storesund J.E."/>
            <person name="Kallscheuer N."/>
            <person name="Luecker S."/>
            <person name="Lage O.M."/>
            <person name="Pohl T."/>
            <person name="Merkel B.J."/>
            <person name="Hornburger P."/>
            <person name="Mueller R.-W."/>
            <person name="Bruemmer F."/>
            <person name="Labrenz M."/>
            <person name="Spormann A.M."/>
            <person name="Op den Camp H."/>
            <person name="Overmann J."/>
            <person name="Amann R."/>
            <person name="Jetten M.S.M."/>
            <person name="Mascher T."/>
            <person name="Medema M.H."/>
            <person name="Devos D.P."/>
            <person name="Kaster A.-K."/>
            <person name="Ovreas L."/>
            <person name="Rohde M."/>
            <person name="Galperin M.Y."/>
            <person name="Jogler C."/>
        </authorList>
    </citation>
    <scope>NUCLEOTIDE SEQUENCE [LARGE SCALE GENOMIC DNA]</scope>
    <source>
        <strain evidence="5 6">Pla110</strain>
    </source>
</reference>
<dbReference type="RefSeq" id="WP_144996265.1">
    <property type="nucleotide sequence ID" value="NZ_CP036281.1"/>
</dbReference>
<accession>A0A518CP88</accession>
<feature type="domain" description="SHSP" evidence="4">
    <location>
        <begin position="34"/>
        <end position="147"/>
    </location>
</feature>
<dbReference type="PROSITE" id="PS01031">
    <property type="entry name" value="SHSP"/>
    <property type="match status" value="1"/>
</dbReference>
<evidence type="ECO:0000313" key="6">
    <source>
        <dbReference type="Proteomes" id="UP000317178"/>
    </source>
</evidence>
<dbReference type="OrthoDB" id="288864at2"/>
<evidence type="ECO:0000256" key="3">
    <source>
        <dbReference type="SAM" id="MobiDB-lite"/>
    </source>
</evidence>
<dbReference type="InterPro" id="IPR031107">
    <property type="entry name" value="Small_HSP"/>
</dbReference>
<feature type="region of interest" description="Disordered" evidence="3">
    <location>
        <begin position="135"/>
        <end position="178"/>
    </location>
</feature>
<dbReference type="Pfam" id="PF00011">
    <property type="entry name" value="HSP20"/>
    <property type="match status" value="1"/>
</dbReference>
<evidence type="ECO:0000313" key="5">
    <source>
        <dbReference type="EMBL" id="QDU81042.1"/>
    </source>
</evidence>
<dbReference type="EMBL" id="CP036281">
    <property type="protein sequence ID" value="QDU81042.1"/>
    <property type="molecule type" value="Genomic_DNA"/>
</dbReference>
<dbReference type="KEGG" id="plon:Pla110_27790"/>
<dbReference type="InterPro" id="IPR008978">
    <property type="entry name" value="HSP20-like_chaperone"/>
</dbReference>
<keyword evidence="6" id="KW-1185">Reference proteome</keyword>
<gene>
    <name evidence="5" type="primary">hspA_3</name>
    <name evidence="5" type="ORF">Pla110_27790</name>
</gene>
<feature type="compositionally biased region" description="Polar residues" evidence="3">
    <location>
        <begin position="145"/>
        <end position="160"/>
    </location>
</feature>
<name>A0A518CP88_9PLAN</name>
<dbReference type="InterPro" id="IPR002068">
    <property type="entry name" value="A-crystallin/Hsp20_dom"/>
</dbReference>
<dbReference type="Proteomes" id="UP000317178">
    <property type="component" value="Chromosome"/>
</dbReference>
<proteinExistence type="inferred from homology"/>
<protein>
    <submittedName>
        <fullName evidence="5">Spore protein SP21</fullName>
    </submittedName>
</protein>